<dbReference type="STRING" id="395961.Cyan7425_5162"/>
<name>B8HQ58_CYAP4</name>
<dbReference type="AlphaFoldDB" id="B8HQ58"/>
<dbReference type="KEGG" id="cyn:Cyan7425_5162"/>
<sequence length="65" mass="7107">MVKVGYYFLEKASAIPIIQTFVQGTSLQGGAKDCHGPWLLAWLVSAPISGWLIDDKTIVKEQALC</sequence>
<gene>
    <name evidence="1" type="ordered locus">Cyan7425_5162</name>
</gene>
<dbReference type="HOGENOM" id="CLU_2842463_0_0_3"/>
<evidence type="ECO:0000313" key="1">
    <source>
        <dbReference type="EMBL" id="ACL47455.1"/>
    </source>
</evidence>
<reference evidence="1" key="1">
    <citation type="submission" date="2009-01" db="EMBL/GenBank/DDBJ databases">
        <title>Complete sequence of chromosome Cyanothece sp. PCC 7425.</title>
        <authorList>
            <consortium name="US DOE Joint Genome Institute"/>
            <person name="Lucas S."/>
            <person name="Copeland A."/>
            <person name="Lapidus A."/>
            <person name="Glavina del Rio T."/>
            <person name="Dalin E."/>
            <person name="Tice H."/>
            <person name="Bruce D."/>
            <person name="Goodwin L."/>
            <person name="Pitluck S."/>
            <person name="Sims D."/>
            <person name="Meineke L."/>
            <person name="Brettin T."/>
            <person name="Detter J.C."/>
            <person name="Han C."/>
            <person name="Larimer F."/>
            <person name="Land M."/>
            <person name="Hauser L."/>
            <person name="Kyrpides N."/>
            <person name="Ovchinnikova G."/>
            <person name="Liberton M."/>
            <person name="Stoeckel J."/>
            <person name="Banerjee A."/>
            <person name="Singh A."/>
            <person name="Page L."/>
            <person name="Sato H."/>
            <person name="Zhao L."/>
            <person name="Sherman L."/>
            <person name="Pakrasi H."/>
            <person name="Richardson P."/>
        </authorList>
    </citation>
    <scope>NUCLEOTIDE SEQUENCE</scope>
    <source>
        <strain evidence="1">PCC 7425</strain>
    </source>
</reference>
<protein>
    <submittedName>
        <fullName evidence="1">Uncharacterized protein</fullName>
    </submittedName>
</protein>
<organism evidence="1">
    <name type="scientific">Cyanothece sp. (strain PCC 7425 / ATCC 29141)</name>
    <dbReference type="NCBI Taxonomy" id="395961"/>
    <lineage>
        <taxon>Bacteria</taxon>
        <taxon>Bacillati</taxon>
        <taxon>Cyanobacteriota</taxon>
        <taxon>Cyanophyceae</taxon>
        <taxon>Gomontiellales</taxon>
        <taxon>Cyanothecaceae</taxon>
        <taxon>Cyanothece</taxon>
    </lineage>
</organism>
<proteinExistence type="predicted"/>
<accession>B8HQ58</accession>
<dbReference type="EMBL" id="CP001344">
    <property type="protein sequence ID" value="ACL47455.1"/>
    <property type="molecule type" value="Genomic_DNA"/>
</dbReference>